<dbReference type="GO" id="GO:0016829">
    <property type="term" value="F:lyase activity"/>
    <property type="evidence" value="ECO:0007669"/>
    <property type="project" value="UniProtKB-KW"/>
</dbReference>
<dbReference type="SUPFAM" id="SSF52016">
    <property type="entry name" value="LeuD/IlvD-like"/>
    <property type="match status" value="1"/>
</dbReference>
<dbReference type="InterPro" id="IPR002840">
    <property type="entry name" value="PMDh-S-like_dom"/>
</dbReference>
<name>A0A507R5I4_MONPU</name>
<dbReference type="InterPro" id="IPR007506">
    <property type="entry name" value="PMDh-L-like_dom"/>
</dbReference>
<protein>
    <recommendedName>
        <fullName evidence="7">DUF521 domain protein</fullName>
    </recommendedName>
</protein>
<evidence type="ECO:0000313" key="5">
    <source>
        <dbReference type="EMBL" id="TQB76224.1"/>
    </source>
</evidence>
<dbReference type="Pfam" id="PF01989">
    <property type="entry name" value="AcnX_swivel_put"/>
    <property type="match status" value="1"/>
</dbReference>
<comment type="caution">
    <text evidence="5">The sequence shown here is derived from an EMBL/GenBank/DDBJ whole genome shotgun (WGS) entry which is preliminary data.</text>
</comment>
<dbReference type="PANTHER" id="PTHR36577">
    <property type="entry name" value="DUF521 DOMAIN PROTEIN (AFU_ORTHOLOGUE AFUA_6G00490)"/>
    <property type="match status" value="1"/>
</dbReference>
<evidence type="ECO:0008006" key="7">
    <source>
        <dbReference type="Google" id="ProtNLM"/>
    </source>
</evidence>
<evidence type="ECO:0000313" key="6">
    <source>
        <dbReference type="Proteomes" id="UP000319663"/>
    </source>
</evidence>
<sequence length="593" mass="63517">MPAADSYDESLFRGTAYVKGTASGRLIASNTELSFWGGVDPQTSEVIDRHHPLSGQHIHGSVLAIPGGRGSCTGSGVVLELLLNDKGPKAILFERREDIITLGVVIAEEMFGKAIPVVVLDSQDFREVLKLDGRLIHVVDGHVSDHELPGSLVESAVGDMDTASVNNIKLSEVDRAFLEGIHGESARVSMRIILRMADLLGARELMDVTQVHVDGCIYVGSGSLIFAERLRDWGGKVCVPTSLNSISIDQKRWRAQGIDSAFGEAASKLADAYTDMGASPTFTCSPYQLESAPKFGEQVAWAESNAVVYANSVLGARTMKYPDFLDITIALTGRAPKGGPHIEINRLASLVVRVSCMQNAKDIDDSFFPLLGYHVGTLAPSEIPVLVGVESLAPSKDDLKAFGAAFATVSSAPMFHIIGVTPEASTLEAVISKAPHVRSVDVQIKDLIECWDDLNSAASHQPVDLVSLGNPHFSLSEIRKLAALCRGRTKKENVAVIVTCGRSTYGLACQAGLVEELEKFGVQFITDTCWCMITEPIIPRSTGAIITNSGKFAHYGPGLTGKSFYFGSLARCVDAACRGSAEDGMPQWLLNGV</sequence>
<evidence type="ECO:0000256" key="1">
    <source>
        <dbReference type="ARBA" id="ARBA00023004"/>
    </source>
</evidence>
<dbReference type="Gene3D" id="3.50.30.10">
    <property type="entry name" value="Phosphohistidine domain"/>
    <property type="match status" value="1"/>
</dbReference>
<organism evidence="5 6">
    <name type="scientific">Monascus purpureus</name>
    <name type="common">Red mold</name>
    <name type="synonym">Monascus anka</name>
    <dbReference type="NCBI Taxonomy" id="5098"/>
    <lineage>
        <taxon>Eukaryota</taxon>
        <taxon>Fungi</taxon>
        <taxon>Dikarya</taxon>
        <taxon>Ascomycota</taxon>
        <taxon>Pezizomycotina</taxon>
        <taxon>Eurotiomycetes</taxon>
        <taxon>Eurotiomycetidae</taxon>
        <taxon>Eurotiales</taxon>
        <taxon>Aspergillaceae</taxon>
        <taxon>Monascus</taxon>
    </lineage>
</organism>
<dbReference type="STRING" id="5098.A0A507R5I4"/>
<dbReference type="OrthoDB" id="2594507at2759"/>
<dbReference type="CDD" id="cd01355">
    <property type="entry name" value="AcnX"/>
    <property type="match status" value="1"/>
</dbReference>
<dbReference type="CDD" id="cd01356">
    <property type="entry name" value="AcnX_swivel"/>
    <property type="match status" value="1"/>
</dbReference>
<evidence type="ECO:0000256" key="2">
    <source>
        <dbReference type="ARBA" id="ARBA00023239"/>
    </source>
</evidence>
<accession>A0A507R5I4</accession>
<reference evidence="5 6" key="1">
    <citation type="submission" date="2019-06" db="EMBL/GenBank/DDBJ databases">
        <title>Wine fermentation using esterase from Monascus purpureus.</title>
        <authorList>
            <person name="Geng C."/>
            <person name="Zhang Y."/>
        </authorList>
    </citation>
    <scope>NUCLEOTIDE SEQUENCE [LARGE SCALE GENOMIC DNA]</scope>
    <source>
        <strain evidence="5">HQ1</strain>
    </source>
</reference>
<evidence type="ECO:0000259" key="3">
    <source>
        <dbReference type="Pfam" id="PF01989"/>
    </source>
</evidence>
<keyword evidence="6" id="KW-1185">Reference proteome</keyword>
<dbReference type="AlphaFoldDB" id="A0A507R5I4"/>
<dbReference type="EMBL" id="VIFY01000011">
    <property type="protein sequence ID" value="TQB76224.1"/>
    <property type="molecule type" value="Genomic_DNA"/>
</dbReference>
<keyword evidence="2" id="KW-0456">Lyase</keyword>
<dbReference type="Proteomes" id="UP000319663">
    <property type="component" value="Unassembled WGS sequence"/>
</dbReference>
<proteinExistence type="predicted"/>
<dbReference type="Pfam" id="PF04412">
    <property type="entry name" value="AcnX"/>
    <property type="match status" value="1"/>
</dbReference>
<dbReference type="InterPro" id="IPR012047">
    <property type="entry name" value="AcnX"/>
</dbReference>
<feature type="domain" description="Phosphomevalonate dehydratase large subunit-like" evidence="4">
    <location>
        <begin position="168"/>
        <end position="574"/>
    </location>
</feature>
<evidence type="ECO:0000259" key="4">
    <source>
        <dbReference type="Pfam" id="PF04412"/>
    </source>
</evidence>
<keyword evidence="1" id="KW-0408">Iron</keyword>
<feature type="domain" description="Phosphomevalonate dehydratase small subunit-like" evidence="3">
    <location>
        <begin position="33"/>
        <end position="118"/>
    </location>
</feature>
<dbReference type="PANTHER" id="PTHR36577:SF3">
    <property type="entry name" value="DUF521 DOMAIN PROTEIN (AFU_ORTHOLOGUE AFUA_6G00490)"/>
    <property type="match status" value="1"/>
</dbReference>
<gene>
    <name evidence="5" type="ORF">MPDQ_000531</name>
</gene>
<dbReference type="PIRSF" id="PIRSF036630">
    <property type="entry name" value="UCP036630"/>
    <property type="match status" value="1"/>
</dbReference>